<gene>
    <name evidence="1" type="ORF">T10_171</name>
</gene>
<dbReference type="EMBL" id="JYDO01000084">
    <property type="protein sequence ID" value="KRZ72068.1"/>
    <property type="molecule type" value="Genomic_DNA"/>
</dbReference>
<evidence type="ECO:0000313" key="2">
    <source>
        <dbReference type="Proteomes" id="UP000054843"/>
    </source>
</evidence>
<sequence length="115" mass="13409">MRHQKKLHLCGKVSDQLLLERHLRLNQAPFGRLKHKTTQVIQTADHLTECSEDPNLLYKLQQRDTLKQLAREETKPEQQDNDRHVVVQCFGLRSCSTFRLLFGGIQPSRTEEDCS</sequence>
<name>A0A0V1MJM4_9BILA</name>
<comment type="caution">
    <text evidence="1">The sequence shown here is derived from an EMBL/GenBank/DDBJ whole genome shotgun (WGS) entry which is preliminary data.</text>
</comment>
<dbReference type="Proteomes" id="UP000054843">
    <property type="component" value="Unassembled WGS sequence"/>
</dbReference>
<proteinExistence type="predicted"/>
<protein>
    <submittedName>
        <fullName evidence="1">Uncharacterized protein</fullName>
    </submittedName>
</protein>
<keyword evidence="2" id="KW-1185">Reference proteome</keyword>
<accession>A0A0V1MJM4</accession>
<evidence type="ECO:0000313" key="1">
    <source>
        <dbReference type="EMBL" id="KRZ72068.1"/>
    </source>
</evidence>
<organism evidence="1 2">
    <name type="scientific">Trichinella papuae</name>
    <dbReference type="NCBI Taxonomy" id="268474"/>
    <lineage>
        <taxon>Eukaryota</taxon>
        <taxon>Metazoa</taxon>
        <taxon>Ecdysozoa</taxon>
        <taxon>Nematoda</taxon>
        <taxon>Enoplea</taxon>
        <taxon>Dorylaimia</taxon>
        <taxon>Trichinellida</taxon>
        <taxon>Trichinellidae</taxon>
        <taxon>Trichinella</taxon>
    </lineage>
</organism>
<dbReference type="AlphaFoldDB" id="A0A0V1MJM4"/>
<reference evidence="1 2" key="1">
    <citation type="submission" date="2015-01" db="EMBL/GenBank/DDBJ databases">
        <title>Evolution of Trichinella species and genotypes.</title>
        <authorList>
            <person name="Korhonen P.K."/>
            <person name="Edoardo P."/>
            <person name="Giuseppe L.R."/>
            <person name="Gasser R.B."/>
        </authorList>
    </citation>
    <scope>NUCLEOTIDE SEQUENCE [LARGE SCALE GENOMIC DNA]</scope>
    <source>
        <strain evidence="1">ISS1980</strain>
    </source>
</reference>